<evidence type="ECO:0000256" key="1">
    <source>
        <dbReference type="SAM" id="MobiDB-lite"/>
    </source>
</evidence>
<dbReference type="Proteomes" id="UP001597180">
    <property type="component" value="Unassembled WGS sequence"/>
</dbReference>
<feature type="compositionally biased region" description="Basic and acidic residues" evidence="1">
    <location>
        <begin position="1"/>
        <end position="20"/>
    </location>
</feature>
<dbReference type="Pfam" id="PF13045">
    <property type="entry name" value="DUF3905"/>
    <property type="match status" value="1"/>
</dbReference>
<feature type="region of interest" description="Disordered" evidence="1">
    <location>
        <begin position="104"/>
        <end position="141"/>
    </location>
</feature>
<dbReference type="RefSeq" id="WP_079913617.1">
    <property type="nucleotide sequence ID" value="NZ_BAABJG010000029.1"/>
</dbReference>
<dbReference type="InterPro" id="IPR024999">
    <property type="entry name" value="DUF3905"/>
</dbReference>
<proteinExistence type="predicted"/>
<gene>
    <name evidence="2" type="ORF">ACFQ4B_13485</name>
</gene>
<reference evidence="3" key="1">
    <citation type="journal article" date="2019" name="Int. J. Syst. Evol. Microbiol.">
        <title>The Global Catalogue of Microorganisms (GCM) 10K type strain sequencing project: providing services to taxonomists for standard genome sequencing and annotation.</title>
        <authorList>
            <consortium name="The Broad Institute Genomics Platform"/>
            <consortium name="The Broad Institute Genome Sequencing Center for Infectious Disease"/>
            <person name="Wu L."/>
            <person name="Ma J."/>
        </authorList>
    </citation>
    <scope>NUCLEOTIDE SEQUENCE [LARGE SCALE GENOMIC DNA]</scope>
    <source>
        <strain evidence="3">CCUG 53270</strain>
    </source>
</reference>
<sequence length="141" mass="16079">MSSEDKEKQKFPKAATKDQSELDPFEINFLPQFREGRGPRDPFVNSHGVVIGDHDYESDESPLENWSKETDPSVMSGDEWVHPFKDIGFQSAENRDYFEKGIIPETGRFSHPDKNVAYPVYSDTLDHEQENGPQAASDKTE</sequence>
<comment type="caution">
    <text evidence="2">The sequence shown here is derived from an EMBL/GenBank/DDBJ whole genome shotgun (WGS) entry which is preliminary data.</text>
</comment>
<evidence type="ECO:0000313" key="3">
    <source>
        <dbReference type="Proteomes" id="UP001597180"/>
    </source>
</evidence>
<keyword evidence="3" id="KW-1185">Reference proteome</keyword>
<name>A0ABW3UJH9_9BACL</name>
<dbReference type="EMBL" id="JBHTLU010000014">
    <property type="protein sequence ID" value="MFD1221133.1"/>
    <property type="molecule type" value="Genomic_DNA"/>
</dbReference>
<protein>
    <submittedName>
        <fullName evidence="2">DUF3905 domain-containing protein</fullName>
    </submittedName>
</protein>
<accession>A0ABW3UJH9</accession>
<evidence type="ECO:0000313" key="2">
    <source>
        <dbReference type="EMBL" id="MFD1221133.1"/>
    </source>
</evidence>
<organism evidence="2 3">
    <name type="scientific">Paenibacillus vulneris</name>
    <dbReference type="NCBI Taxonomy" id="1133364"/>
    <lineage>
        <taxon>Bacteria</taxon>
        <taxon>Bacillati</taxon>
        <taxon>Bacillota</taxon>
        <taxon>Bacilli</taxon>
        <taxon>Bacillales</taxon>
        <taxon>Paenibacillaceae</taxon>
        <taxon>Paenibacillus</taxon>
    </lineage>
</organism>
<feature type="region of interest" description="Disordered" evidence="1">
    <location>
        <begin position="1"/>
        <end position="79"/>
    </location>
</feature>